<sequence length="167" mass="18872">MPHTVTARRRRFCATFPPLVGLALSAGEAEAAGENCLVIRARGAREGMVLERAVLDAAPRDTLLTHTPWTAGPQRFEGRPLWRLLPDAALAATVLELEALDSYRMTLPMEDARENGLFLAWRHGGALMPVRDRGPFWLLYPWTERPALDTPLYHRRSTWQLTRLEFA</sequence>
<dbReference type="RefSeq" id="WP_127787722.1">
    <property type="nucleotide sequence ID" value="NZ_SACL01000003.1"/>
</dbReference>
<protein>
    <recommendedName>
        <fullName evidence="3">Molybdopterin-binding oxidoreductase</fullName>
    </recommendedName>
</protein>
<gene>
    <name evidence="1" type="ORF">EOD42_11845</name>
</gene>
<evidence type="ECO:0000313" key="1">
    <source>
        <dbReference type="EMBL" id="RVT97075.1"/>
    </source>
</evidence>
<dbReference type="EMBL" id="SACL01000003">
    <property type="protein sequence ID" value="RVT97075.1"/>
    <property type="molecule type" value="Genomic_DNA"/>
</dbReference>
<evidence type="ECO:0008006" key="3">
    <source>
        <dbReference type="Google" id="ProtNLM"/>
    </source>
</evidence>
<organism evidence="1 2">
    <name type="scientific">Rhodovarius crocodyli</name>
    <dbReference type="NCBI Taxonomy" id="1979269"/>
    <lineage>
        <taxon>Bacteria</taxon>
        <taxon>Pseudomonadati</taxon>
        <taxon>Pseudomonadota</taxon>
        <taxon>Alphaproteobacteria</taxon>
        <taxon>Acetobacterales</taxon>
        <taxon>Roseomonadaceae</taxon>
        <taxon>Rhodovarius</taxon>
    </lineage>
</organism>
<dbReference type="OrthoDB" id="9798763at2"/>
<reference evidence="1 2" key="1">
    <citation type="submission" date="2019-01" db="EMBL/GenBank/DDBJ databases">
        <authorList>
            <person name="Chen W.-M."/>
        </authorList>
    </citation>
    <scope>NUCLEOTIDE SEQUENCE [LARGE SCALE GENOMIC DNA]</scope>
    <source>
        <strain evidence="1 2">CCP-6</strain>
    </source>
</reference>
<dbReference type="InterPro" id="IPR036374">
    <property type="entry name" value="OxRdtase_Mopterin-bd_sf"/>
</dbReference>
<accession>A0A437MHJ0</accession>
<evidence type="ECO:0000313" key="2">
    <source>
        <dbReference type="Proteomes" id="UP000282957"/>
    </source>
</evidence>
<dbReference type="Gene3D" id="3.90.420.10">
    <property type="entry name" value="Oxidoreductase, molybdopterin-binding domain"/>
    <property type="match status" value="1"/>
</dbReference>
<dbReference type="Proteomes" id="UP000282957">
    <property type="component" value="Unassembled WGS sequence"/>
</dbReference>
<dbReference type="AlphaFoldDB" id="A0A437MHJ0"/>
<dbReference type="SUPFAM" id="SSF56524">
    <property type="entry name" value="Oxidoreductase molybdopterin-binding domain"/>
    <property type="match status" value="1"/>
</dbReference>
<keyword evidence="2" id="KW-1185">Reference proteome</keyword>
<name>A0A437MHJ0_9PROT</name>
<comment type="caution">
    <text evidence="1">The sequence shown here is derived from an EMBL/GenBank/DDBJ whole genome shotgun (WGS) entry which is preliminary data.</text>
</comment>
<proteinExistence type="predicted"/>